<evidence type="ECO:0000313" key="2">
    <source>
        <dbReference type="Proteomes" id="UP000184420"/>
    </source>
</evidence>
<reference evidence="1 2" key="1">
    <citation type="submission" date="2016-11" db="EMBL/GenBank/DDBJ databases">
        <authorList>
            <person name="Jaros S."/>
            <person name="Januszkiewicz K."/>
            <person name="Wedrychowicz H."/>
        </authorList>
    </citation>
    <scope>NUCLEOTIDE SEQUENCE [LARGE SCALE GENOMIC DNA]</scope>
    <source>
        <strain evidence="1 2">DSM 27406</strain>
    </source>
</reference>
<dbReference type="EMBL" id="FRBL01000009">
    <property type="protein sequence ID" value="SHM57840.1"/>
    <property type="molecule type" value="Genomic_DNA"/>
</dbReference>
<sequence length="546" mass="60773">MNTVLEAISKDITIAITTMIDLLEKKRPAAEIIKRSPLQKGVFDTARFIYKNGDIKLFSSDLDYGGPDLEYEGTQFPGALADATAVDDLYPILHQALEAAIAAYDNHPILQYFFSVTGTFYTPAGKTDMPPFLHISETKRQQVVAAVDAYVEQKIYNGQYPTEELDTFMLANHLVNPLFKGDINAPLVMEIFDKIVALNRHHPETQKKHRYNITHALKSWAEEIFIPVYYSVDKNEFRLPEYTIRPDHPAASAPLLDLLLYTAALIIRYEPNYSRATGIRFAEIAKELGSDKAVTMLASGSGKFAPLTDAAVAIKVNDTFGTVDIHVKQESEAAYAQALTYLTSILEQGFPRSYAIQLKSKAKELLPVKKLGKTATQRFFANALQYPALYPLLEKYARVAMAEQYEWYQDAEGETCCLPGTYAVFGLGLAGEQWFPLVRDYMKQVDDEHQSVQYYFTLALAEKYGVTAATIPTLIACLVASPDQKPAKQLVDLQLPQNQEALVAALKDLPDYEVAHVIGHIWGGADKLKAQAKKQEALLAVAGLLN</sequence>
<accession>A0A1M7JXR3</accession>
<keyword evidence="2" id="KW-1185">Reference proteome</keyword>
<protein>
    <submittedName>
        <fullName evidence="1">Uncharacterized protein</fullName>
    </submittedName>
</protein>
<dbReference type="AlphaFoldDB" id="A0A1M7JXR3"/>
<dbReference type="Proteomes" id="UP000184420">
    <property type="component" value="Unassembled WGS sequence"/>
</dbReference>
<dbReference type="RefSeq" id="WP_073085466.1">
    <property type="nucleotide sequence ID" value="NZ_FRBL01000009.1"/>
</dbReference>
<proteinExistence type="predicted"/>
<organism evidence="1 2">
    <name type="scientific">Chitinophaga jiangningensis</name>
    <dbReference type="NCBI Taxonomy" id="1419482"/>
    <lineage>
        <taxon>Bacteria</taxon>
        <taxon>Pseudomonadati</taxon>
        <taxon>Bacteroidota</taxon>
        <taxon>Chitinophagia</taxon>
        <taxon>Chitinophagales</taxon>
        <taxon>Chitinophagaceae</taxon>
        <taxon>Chitinophaga</taxon>
    </lineage>
</organism>
<dbReference type="OrthoDB" id="1089802at2"/>
<name>A0A1M7JXR3_9BACT</name>
<gene>
    <name evidence="1" type="ORF">SAMN05444266_10965</name>
</gene>
<dbReference type="InterPro" id="IPR046136">
    <property type="entry name" value="DUF6138"/>
</dbReference>
<dbReference type="Pfam" id="PF19635">
    <property type="entry name" value="DUF6138"/>
    <property type="match status" value="1"/>
</dbReference>
<evidence type="ECO:0000313" key="1">
    <source>
        <dbReference type="EMBL" id="SHM57840.1"/>
    </source>
</evidence>